<proteinExistence type="predicted"/>
<feature type="compositionally biased region" description="Basic residues" evidence="1">
    <location>
        <begin position="1"/>
        <end position="11"/>
    </location>
</feature>
<evidence type="ECO:0000259" key="2">
    <source>
        <dbReference type="Pfam" id="PF20149"/>
    </source>
</evidence>
<reference evidence="3 4" key="1">
    <citation type="journal article" date="2010" name="Nat. Biotechnol.">
        <title>Genome sequence of the model mushroom Schizophyllum commune.</title>
        <authorList>
            <person name="Ohm R.A."/>
            <person name="de Jong J.F."/>
            <person name="Lugones L.G."/>
            <person name="Aerts A."/>
            <person name="Kothe E."/>
            <person name="Stajich J.E."/>
            <person name="de Vries R.P."/>
            <person name="Record E."/>
            <person name="Levasseur A."/>
            <person name="Baker S.E."/>
            <person name="Bartholomew K.A."/>
            <person name="Coutinho P.M."/>
            <person name="Erdmann S."/>
            <person name="Fowler T.J."/>
            <person name="Gathman A.C."/>
            <person name="Lombard V."/>
            <person name="Henrissat B."/>
            <person name="Knabe N."/>
            <person name="Kuees U."/>
            <person name="Lilly W.W."/>
            <person name="Lindquist E."/>
            <person name="Lucas S."/>
            <person name="Magnuson J.K."/>
            <person name="Piumi F."/>
            <person name="Raudaskoski M."/>
            <person name="Salamov A."/>
            <person name="Schmutz J."/>
            <person name="Schwarze F.W.M.R."/>
            <person name="vanKuyk P.A."/>
            <person name="Horton J.S."/>
            <person name="Grigoriev I.V."/>
            <person name="Woesten H.A.B."/>
        </authorList>
    </citation>
    <scope>NUCLEOTIDE SEQUENCE [LARGE SCALE GENOMIC DNA]</scope>
    <source>
        <strain evidence="4">H4-8 / FGSC 9210</strain>
    </source>
</reference>
<gene>
    <name evidence="3" type="ORF">SCHCODRAFT_108476</name>
</gene>
<dbReference type="InterPro" id="IPR045341">
    <property type="entry name" value="DUF6532"/>
</dbReference>
<feature type="compositionally biased region" description="Acidic residues" evidence="1">
    <location>
        <begin position="120"/>
        <end position="129"/>
    </location>
</feature>
<protein>
    <recommendedName>
        <fullName evidence="2">DUF6532 domain-containing protein</fullName>
    </recommendedName>
</protein>
<feature type="domain" description="DUF6532" evidence="2">
    <location>
        <begin position="230"/>
        <end position="434"/>
    </location>
</feature>
<feature type="compositionally biased region" description="Polar residues" evidence="1">
    <location>
        <begin position="92"/>
        <end position="106"/>
    </location>
</feature>
<feature type="region of interest" description="Disordered" evidence="1">
    <location>
        <begin position="1"/>
        <end position="107"/>
    </location>
</feature>
<dbReference type="EMBL" id="GL377305">
    <property type="protein sequence ID" value="EFI98621.1"/>
    <property type="molecule type" value="Genomic_DNA"/>
</dbReference>
<dbReference type="InParanoid" id="D8Q249"/>
<evidence type="ECO:0000313" key="3">
    <source>
        <dbReference type="EMBL" id="EFI98621.1"/>
    </source>
</evidence>
<feature type="compositionally biased region" description="Low complexity" evidence="1">
    <location>
        <begin position="76"/>
        <end position="86"/>
    </location>
</feature>
<dbReference type="VEuPathDB" id="FungiDB:SCHCODRAFT_02699563"/>
<keyword evidence="4" id="KW-1185">Reference proteome</keyword>
<dbReference type="HOGENOM" id="CLU_543102_0_0_1"/>
<accession>D8Q249</accession>
<dbReference type="AlphaFoldDB" id="D8Q249"/>
<dbReference type="Proteomes" id="UP000007431">
    <property type="component" value="Unassembled WGS sequence"/>
</dbReference>
<organism evidence="4">
    <name type="scientific">Schizophyllum commune (strain H4-8 / FGSC 9210)</name>
    <name type="common">Split gill fungus</name>
    <dbReference type="NCBI Taxonomy" id="578458"/>
    <lineage>
        <taxon>Eukaryota</taxon>
        <taxon>Fungi</taxon>
        <taxon>Dikarya</taxon>
        <taxon>Basidiomycota</taxon>
        <taxon>Agaricomycotina</taxon>
        <taxon>Agaricomycetes</taxon>
        <taxon>Agaricomycetidae</taxon>
        <taxon>Agaricales</taxon>
        <taxon>Schizophyllaceae</taxon>
        <taxon>Schizophyllum</taxon>
    </lineage>
</organism>
<evidence type="ECO:0000313" key="4">
    <source>
        <dbReference type="Proteomes" id="UP000007431"/>
    </source>
</evidence>
<name>D8Q249_SCHCM</name>
<feature type="non-terminal residue" evidence="3">
    <location>
        <position position="502"/>
    </location>
</feature>
<dbReference type="Pfam" id="PF20149">
    <property type="entry name" value="DUF6532"/>
    <property type="match status" value="1"/>
</dbReference>
<evidence type="ECO:0000256" key="1">
    <source>
        <dbReference type="SAM" id="MobiDB-lite"/>
    </source>
</evidence>
<dbReference type="STRING" id="578458.D8Q249"/>
<feature type="region of interest" description="Disordered" evidence="1">
    <location>
        <begin position="119"/>
        <end position="168"/>
    </location>
</feature>
<sequence length="502" mass="54289">MSTGSRARKPSARLVESREHTEAIAIAAGKKRKAPAPPLPSRRTSLNAAEKDAAIQMQKITPEQARQVLAHNAEMQKAAAAQASAKRQQRKTNTAAKKTGETSPTSVARADALLAQELASVEEVEDEDVAAERPPLKKSKRASQLPPDVSDDEELAKGHGDAEEDDEVSVLGAADDLSAGIAVIEDDDGNGIEIIDLTPATPPKNTVREKRGKIGQTLFTPRTRHLLNNAKLFARARTATEEGYATDPSSAIIKDLYRTAERATGTEGEMRRGALQRLQQDIPLFEAGITYVGYSVTGVRSEMNSKAKDLLDPVYGVPGALSREGIVERVAWLSEGMNYLYGGLDLKAKKVDRNQPFMGPIIKPLISQVFFGKGKANSEARRAMVHEKVIPGNLLALVGSAVENALKAWSTGKNSETAISEDSGRESYMRHMADFVSLQEKAPRFTMQVQYKLLRAILSDTNKTHLLDGALICTPGALEGVDFAVLEASAKDVSDLENEDLD</sequence>
<dbReference type="eggNOG" id="ENOG502R167">
    <property type="taxonomic scope" value="Eukaryota"/>
</dbReference>